<dbReference type="Proteomes" id="UP000323632">
    <property type="component" value="Unassembled WGS sequence"/>
</dbReference>
<dbReference type="CDD" id="cd14789">
    <property type="entry name" value="Tiki"/>
    <property type="match status" value="1"/>
</dbReference>
<dbReference type="AlphaFoldDB" id="A0A5M6CEN9"/>
<dbReference type="RefSeq" id="WP_150033865.1">
    <property type="nucleotide sequence ID" value="NZ_VWSH01000004.1"/>
</dbReference>
<dbReference type="InterPro" id="IPR002816">
    <property type="entry name" value="TraB/PrgY/GumN_fam"/>
</dbReference>
<evidence type="ECO:0000313" key="2">
    <source>
        <dbReference type="EMBL" id="KAA5532362.1"/>
    </source>
</evidence>
<organism evidence="2 3">
    <name type="scientific">Taibaiella lutea</name>
    <dbReference type="NCBI Taxonomy" id="2608001"/>
    <lineage>
        <taxon>Bacteria</taxon>
        <taxon>Pseudomonadati</taxon>
        <taxon>Bacteroidota</taxon>
        <taxon>Chitinophagia</taxon>
        <taxon>Chitinophagales</taxon>
        <taxon>Chitinophagaceae</taxon>
        <taxon>Taibaiella</taxon>
    </lineage>
</organism>
<dbReference type="PANTHER" id="PTHR40590">
    <property type="entry name" value="CYTOPLASMIC PROTEIN-RELATED"/>
    <property type="match status" value="1"/>
</dbReference>
<name>A0A5M6CEN9_9BACT</name>
<dbReference type="Pfam" id="PF01963">
    <property type="entry name" value="TraB_PrgY_gumN"/>
    <property type="match status" value="1"/>
</dbReference>
<comment type="caution">
    <text evidence="2">The sequence shown here is derived from an EMBL/GenBank/DDBJ whole genome shotgun (WGS) entry which is preliminary data.</text>
</comment>
<sequence>MYRKITLLCSLLLSAVATFAQNNNSLLWKISGKDIKQPSYLFGTIHLICHNDYVWTPIMQKALDSSVKVAFEMDMDDPDLLTKITQGMQLHDGKNSKELYTEDEYKQLTEYAKDNGIPVEMIDTQEPFSLLSMLYMKMLSCSIPESYEGNIMKLALQSNKEIVGLETVEEQLAVINNMSDDSIGHTVVEMIKDMNAFKIQYQQMVDFYKQQNLPSLYNILLETPDYKGDLNTLLYDRNTKWISEIETLANAQSTFIAVGAGHLWGDKGVIALLKKKGYKVEPVK</sequence>
<protein>
    <submittedName>
        <fullName evidence="2">TraB/GumN family protein</fullName>
    </submittedName>
</protein>
<proteinExistence type="predicted"/>
<dbReference type="InterPro" id="IPR047111">
    <property type="entry name" value="YbaP-like"/>
</dbReference>
<accession>A0A5M6CEN9</accession>
<dbReference type="PANTHER" id="PTHR40590:SF1">
    <property type="entry name" value="CYTOPLASMIC PROTEIN"/>
    <property type="match status" value="1"/>
</dbReference>
<feature type="chain" id="PRO_5024446181" evidence="1">
    <location>
        <begin position="21"/>
        <end position="284"/>
    </location>
</feature>
<reference evidence="2 3" key="1">
    <citation type="submission" date="2019-09" db="EMBL/GenBank/DDBJ databases">
        <title>Genome sequence and assembly of Taibaiella sp.</title>
        <authorList>
            <person name="Chhetri G."/>
        </authorList>
    </citation>
    <scope>NUCLEOTIDE SEQUENCE [LARGE SCALE GENOMIC DNA]</scope>
    <source>
        <strain evidence="2 3">KVB11</strain>
    </source>
</reference>
<evidence type="ECO:0000256" key="1">
    <source>
        <dbReference type="SAM" id="SignalP"/>
    </source>
</evidence>
<keyword evidence="1" id="KW-0732">Signal</keyword>
<dbReference type="EMBL" id="VWSH01000004">
    <property type="protein sequence ID" value="KAA5532362.1"/>
    <property type="molecule type" value="Genomic_DNA"/>
</dbReference>
<evidence type="ECO:0000313" key="3">
    <source>
        <dbReference type="Proteomes" id="UP000323632"/>
    </source>
</evidence>
<keyword evidence="3" id="KW-1185">Reference proteome</keyword>
<feature type="signal peptide" evidence="1">
    <location>
        <begin position="1"/>
        <end position="20"/>
    </location>
</feature>
<gene>
    <name evidence="2" type="ORF">F0919_16345</name>
</gene>